<evidence type="ECO:0000313" key="7">
    <source>
        <dbReference type="EMBL" id="SEO35027.1"/>
    </source>
</evidence>
<proteinExistence type="predicted"/>
<evidence type="ECO:0000256" key="3">
    <source>
        <dbReference type="ARBA" id="ARBA00022692"/>
    </source>
</evidence>
<evidence type="ECO:0000256" key="6">
    <source>
        <dbReference type="SAM" id="Phobius"/>
    </source>
</evidence>
<dbReference type="InterPro" id="IPR002797">
    <property type="entry name" value="Polysacc_synth"/>
</dbReference>
<feature type="transmembrane region" description="Helical" evidence="6">
    <location>
        <begin position="187"/>
        <end position="206"/>
    </location>
</feature>
<gene>
    <name evidence="7" type="ORF">SAMN04488134_106158</name>
</gene>
<feature type="transmembrane region" description="Helical" evidence="6">
    <location>
        <begin position="42"/>
        <end position="64"/>
    </location>
</feature>
<evidence type="ECO:0000256" key="4">
    <source>
        <dbReference type="ARBA" id="ARBA00022989"/>
    </source>
</evidence>
<dbReference type="NCBIfam" id="TIGR02900">
    <property type="entry name" value="spore_V_B"/>
    <property type="match status" value="1"/>
</dbReference>
<sequence>MPKQSFLKGTLILVLAGLITRMLGFINRIMMARLMGDEGIGLYNMALPTLFLMYTLSQVGLPIAISKRVAEADALQDRKKIKQILVVSLTITGSLSIVFVVFMLFLSPIVANYLLTDKRTLYPLIAITPMIPISAISAVLRGYFQGLQNMKPQSYAQVIEQIVRILCITYLVNLLMPYGLAYAAAGAMFSVIIGEFVSLLFMLTYFKTNKKVKVRRRFLSTLRASKDTLSSLLSIALPSTGSRLISSLSNFLEPILVAQSLSLAGFTTVMITKQYGVLTGYAIPLLFFPTFITHALAIALIPNVSEAEAKKQHRLVHYRINQAVRISFASGAIATVALMLFAEPILQFMYQDTQASYFIKFMAPFFLFVYVQFPLSATLQALDYAKVAMWDTLIATIVKYIALVALTIQPQFGIFGTIIALSIGAILTTLLHYVNLRRLIGYRLMLIDFIKMLSLLGLTFVAGRGLITLFPSYAQQPVQLILLLTLLVIIYLVLVFVLKIVTFKEIRPLLRKR</sequence>
<dbReference type="RefSeq" id="WP_091497580.1">
    <property type="nucleotide sequence ID" value="NZ_FODJ01000006.1"/>
</dbReference>
<dbReference type="GO" id="GO:0005886">
    <property type="term" value="C:plasma membrane"/>
    <property type="evidence" value="ECO:0007669"/>
    <property type="project" value="UniProtKB-SubCell"/>
</dbReference>
<feature type="transmembrane region" description="Helical" evidence="6">
    <location>
        <begin position="354"/>
        <end position="375"/>
    </location>
</feature>
<feature type="transmembrane region" description="Helical" evidence="6">
    <location>
        <begin position="323"/>
        <end position="342"/>
    </location>
</feature>
<keyword evidence="2" id="KW-1003">Cell membrane</keyword>
<dbReference type="STRING" id="872970.SAMN04488134_106158"/>
<dbReference type="CDD" id="cd13124">
    <property type="entry name" value="MATE_SpoVB_like"/>
    <property type="match status" value="1"/>
</dbReference>
<dbReference type="InterPro" id="IPR014249">
    <property type="entry name" value="Spore_V_B"/>
</dbReference>
<feature type="transmembrane region" description="Helical" evidence="6">
    <location>
        <begin position="84"/>
        <end position="109"/>
    </location>
</feature>
<dbReference type="Proteomes" id="UP000199300">
    <property type="component" value="Unassembled WGS sequence"/>
</dbReference>
<comment type="subcellular location">
    <subcellularLocation>
        <location evidence="1">Cell membrane</location>
        <topology evidence="1">Multi-pass membrane protein</topology>
    </subcellularLocation>
</comment>
<feature type="transmembrane region" description="Helical" evidence="6">
    <location>
        <begin position="251"/>
        <end position="272"/>
    </location>
</feature>
<dbReference type="PANTHER" id="PTHR30250">
    <property type="entry name" value="PST FAMILY PREDICTED COLANIC ACID TRANSPORTER"/>
    <property type="match status" value="1"/>
</dbReference>
<dbReference type="PANTHER" id="PTHR30250:SF24">
    <property type="entry name" value="STAGE V SPORULATION PROTEIN B"/>
    <property type="match status" value="1"/>
</dbReference>
<evidence type="ECO:0000256" key="2">
    <source>
        <dbReference type="ARBA" id="ARBA00022475"/>
    </source>
</evidence>
<reference evidence="7 8" key="1">
    <citation type="submission" date="2016-10" db="EMBL/GenBank/DDBJ databases">
        <authorList>
            <person name="de Groot N.N."/>
        </authorList>
    </citation>
    <scope>NUCLEOTIDE SEQUENCE [LARGE SCALE GENOMIC DNA]</scope>
    <source>
        <strain evidence="7 8">CGMCC 1.10434</strain>
    </source>
</reference>
<dbReference type="InterPro" id="IPR024923">
    <property type="entry name" value="PG_synth_SpoVB"/>
</dbReference>
<feature type="transmembrane region" description="Helical" evidence="6">
    <location>
        <begin position="455"/>
        <end position="474"/>
    </location>
</feature>
<feature type="transmembrane region" description="Helical" evidence="6">
    <location>
        <begin position="161"/>
        <end position="181"/>
    </location>
</feature>
<name>A0A1H8NZJ5_9BACI</name>
<evidence type="ECO:0000256" key="5">
    <source>
        <dbReference type="ARBA" id="ARBA00023136"/>
    </source>
</evidence>
<dbReference type="Pfam" id="PF01943">
    <property type="entry name" value="Polysacc_synt"/>
    <property type="match status" value="1"/>
</dbReference>
<feature type="transmembrane region" description="Helical" evidence="6">
    <location>
        <begin position="12"/>
        <end position="30"/>
    </location>
</feature>
<dbReference type="PIRSF" id="PIRSF038958">
    <property type="entry name" value="PG_synth_SpoVB"/>
    <property type="match status" value="1"/>
</dbReference>
<feature type="transmembrane region" description="Helical" evidence="6">
    <location>
        <begin position="278"/>
        <end position="302"/>
    </location>
</feature>
<organism evidence="7 8">
    <name type="scientific">Amphibacillus marinus</name>
    <dbReference type="NCBI Taxonomy" id="872970"/>
    <lineage>
        <taxon>Bacteria</taxon>
        <taxon>Bacillati</taxon>
        <taxon>Bacillota</taxon>
        <taxon>Bacilli</taxon>
        <taxon>Bacillales</taxon>
        <taxon>Bacillaceae</taxon>
        <taxon>Amphibacillus</taxon>
    </lineage>
</organism>
<feature type="transmembrane region" description="Helical" evidence="6">
    <location>
        <begin position="414"/>
        <end position="434"/>
    </location>
</feature>
<feature type="transmembrane region" description="Helical" evidence="6">
    <location>
        <begin position="387"/>
        <end position="408"/>
    </location>
</feature>
<accession>A0A1H8NZJ5</accession>
<keyword evidence="3 6" id="KW-0812">Transmembrane</keyword>
<keyword evidence="8" id="KW-1185">Reference proteome</keyword>
<keyword evidence="5 6" id="KW-0472">Membrane</keyword>
<feature type="transmembrane region" description="Helical" evidence="6">
    <location>
        <begin position="480"/>
        <end position="503"/>
    </location>
</feature>
<feature type="transmembrane region" description="Helical" evidence="6">
    <location>
        <begin position="121"/>
        <end position="140"/>
    </location>
</feature>
<keyword evidence="4 6" id="KW-1133">Transmembrane helix</keyword>
<dbReference type="AlphaFoldDB" id="A0A1H8NZJ5"/>
<dbReference type="OrthoDB" id="9775950at2"/>
<dbReference type="InterPro" id="IPR050833">
    <property type="entry name" value="Poly_Biosynth_Transport"/>
</dbReference>
<evidence type="ECO:0000313" key="8">
    <source>
        <dbReference type="Proteomes" id="UP000199300"/>
    </source>
</evidence>
<dbReference type="EMBL" id="FODJ01000006">
    <property type="protein sequence ID" value="SEO35027.1"/>
    <property type="molecule type" value="Genomic_DNA"/>
</dbReference>
<evidence type="ECO:0000256" key="1">
    <source>
        <dbReference type="ARBA" id="ARBA00004651"/>
    </source>
</evidence>
<protein>
    <submittedName>
        <fullName evidence="7">Stage V sporulation protein B</fullName>
    </submittedName>
</protein>